<feature type="non-terminal residue" evidence="2">
    <location>
        <position position="260"/>
    </location>
</feature>
<dbReference type="Gramene" id="TVU10898">
    <property type="protein sequence ID" value="TVU10898"/>
    <property type="gene ID" value="EJB05_44453"/>
</dbReference>
<dbReference type="Proteomes" id="UP000324897">
    <property type="component" value="Chromosome 3"/>
</dbReference>
<reference evidence="2 3" key="1">
    <citation type="journal article" date="2019" name="Sci. Rep.">
        <title>A high-quality genome of Eragrostis curvula grass provides insights into Poaceae evolution and supports new strategies to enhance forage quality.</title>
        <authorList>
            <person name="Carballo J."/>
            <person name="Santos B.A.C.M."/>
            <person name="Zappacosta D."/>
            <person name="Garbus I."/>
            <person name="Selva J.P."/>
            <person name="Gallo C.A."/>
            <person name="Diaz A."/>
            <person name="Albertini E."/>
            <person name="Caccamo M."/>
            <person name="Echenique V."/>
        </authorList>
    </citation>
    <scope>NUCLEOTIDE SEQUENCE [LARGE SCALE GENOMIC DNA]</scope>
    <source>
        <strain evidence="3">cv. Victoria</strain>
        <tissue evidence="2">Leaf</tissue>
    </source>
</reference>
<name>A0A5J9TJ37_9POAL</name>
<feature type="domain" description="Reverse transcriptase zinc-binding" evidence="1">
    <location>
        <begin position="77"/>
        <end position="161"/>
    </location>
</feature>
<keyword evidence="3" id="KW-1185">Reference proteome</keyword>
<dbReference type="EMBL" id="RWGY01000039">
    <property type="protein sequence ID" value="TVU10898.1"/>
    <property type="molecule type" value="Genomic_DNA"/>
</dbReference>
<evidence type="ECO:0000313" key="3">
    <source>
        <dbReference type="Proteomes" id="UP000324897"/>
    </source>
</evidence>
<dbReference type="Pfam" id="PF13966">
    <property type="entry name" value="zf-RVT"/>
    <property type="match status" value="1"/>
</dbReference>
<sequence>SIADIAPLVVEAVPSRTQKPRLVSEALTDLSWTHDIQGGLSMIGLYELFQLADIISELTITENEDRHVWHLDASRQYTTKSAYRAFFNGAINFEPWRKIWKTWAPPKCKVFLWLAVRNRCWTADRLARRNMPHPASCLLCDQVAEDVQHILTTCVFAREFWFTILSRFGLQQHAPSLHARSFSDCAKRVQKEKKRKGFNSLVVLSAWMLWKHRNGCVFDGATPSMPDLLRTFEDEHHLWCMAGARSLTSLSAGLGHGLVG</sequence>
<dbReference type="OrthoDB" id="677261at2759"/>
<feature type="non-terminal residue" evidence="2">
    <location>
        <position position="1"/>
    </location>
</feature>
<accession>A0A5J9TJ37</accession>
<evidence type="ECO:0000259" key="1">
    <source>
        <dbReference type="Pfam" id="PF13966"/>
    </source>
</evidence>
<organism evidence="2 3">
    <name type="scientific">Eragrostis curvula</name>
    <name type="common">weeping love grass</name>
    <dbReference type="NCBI Taxonomy" id="38414"/>
    <lineage>
        <taxon>Eukaryota</taxon>
        <taxon>Viridiplantae</taxon>
        <taxon>Streptophyta</taxon>
        <taxon>Embryophyta</taxon>
        <taxon>Tracheophyta</taxon>
        <taxon>Spermatophyta</taxon>
        <taxon>Magnoliopsida</taxon>
        <taxon>Liliopsida</taxon>
        <taxon>Poales</taxon>
        <taxon>Poaceae</taxon>
        <taxon>PACMAD clade</taxon>
        <taxon>Chloridoideae</taxon>
        <taxon>Eragrostideae</taxon>
        <taxon>Eragrostidinae</taxon>
        <taxon>Eragrostis</taxon>
    </lineage>
</organism>
<comment type="caution">
    <text evidence="2">The sequence shown here is derived from an EMBL/GenBank/DDBJ whole genome shotgun (WGS) entry which is preliminary data.</text>
</comment>
<dbReference type="AlphaFoldDB" id="A0A5J9TJ37"/>
<dbReference type="InterPro" id="IPR026960">
    <property type="entry name" value="RVT-Znf"/>
</dbReference>
<proteinExistence type="predicted"/>
<evidence type="ECO:0000313" key="2">
    <source>
        <dbReference type="EMBL" id="TVU10898.1"/>
    </source>
</evidence>
<protein>
    <recommendedName>
        <fullName evidence="1">Reverse transcriptase zinc-binding domain-containing protein</fullName>
    </recommendedName>
</protein>
<gene>
    <name evidence="2" type="ORF">EJB05_44453</name>
</gene>